<gene>
    <name evidence="9" type="primary">chiB</name>
    <name evidence="9" type="ORF">SV7mr_18070</name>
</gene>
<evidence type="ECO:0000256" key="2">
    <source>
        <dbReference type="ARBA" id="ARBA00012729"/>
    </source>
</evidence>
<dbReference type="GO" id="GO:0008061">
    <property type="term" value="F:chitin binding"/>
    <property type="evidence" value="ECO:0007669"/>
    <property type="project" value="InterPro"/>
</dbReference>
<keyword evidence="4 5" id="KW-0326">Glycosidase</keyword>
<dbReference type="OrthoDB" id="9812811at2"/>
<keyword evidence="10" id="KW-1185">Reference proteome</keyword>
<dbReference type="Proteomes" id="UP000315003">
    <property type="component" value="Chromosome"/>
</dbReference>
<accession>A0A517ST49</accession>
<sequence precursor="true">MRFHPNAVLIFVFALLFNPPASVGQLGIRDRTALGDSLNQDSFRSPSDGTENQRVILGYFRSWDTTQANALPWKTLTHVSHAFVNIKGDGELSWDRQIPSNLLTKIAHRHDVKVLLSIGGEGSGERLFEIANSTIKRKRFLASIIKTIKTFGYDGIDIDWEFPNATTSKAFHAMLAAVRADLNLHQNADQPFILSASIPASDWHGKWIDAKQIAEHCDLLQIMAYDFTGPWSTHALHHAATLASEQDLKAGGYSVSLALNYWLKERAVPANKCLIGIPLYGRVFSANKVGASVVNAPKHSQQPPTLPLHKIDALRRAGWRRLPGPDPWLRAPNQQSLVAFDDPASVKAKCQMAKDLGCRGAFVWALGDEKAVKPELLQAAFNTFAR</sequence>
<feature type="chain" id="PRO_5022119981" description="chitinase" evidence="7">
    <location>
        <begin position="24"/>
        <end position="386"/>
    </location>
</feature>
<keyword evidence="3 5" id="KW-0378">Hydrolase</keyword>
<dbReference type="RefSeq" id="WP_145271096.1">
    <property type="nucleotide sequence ID" value="NZ_CP036272.1"/>
</dbReference>
<dbReference type="InterPro" id="IPR017853">
    <property type="entry name" value="GH"/>
</dbReference>
<protein>
    <recommendedName>
        <fullName evidence="2">chitinase</fullName>
        <ecNumber evidence="2">3.2.1.14</ecNumber>
    </recommendedName>
</protein>
<evidence type="ECO:0000313" key="10">
    <source>
        <dbReference type="Proteomes" id="UP000315003"/>
    </source>
</evidence>
<dbReference type="PROSITE" id="PS01095">
    <property type="entry name" value="GH18_1"/>
    <property type="match status" value="1"/>
</dbReference>
<dbReference type="EMBL" id="CP036272">
    <property type="protein sequence ID" value="QDT59300.1"/>
    <property type="molecule type" value="Genomic_DNA"/>
</dbReference>
<evidence type="ECO:0000256" key="5">
    <source>
        <dbReference type="RuleBase" id="RU000489"/>
    </source>
</evidence>
<feature type="signal peptide" evidence="7">
    <location>
        <begin position="1"/>
        <end position="23"/>
    </location>
</feature>
<evidence type="ECO:0000256" key="7">
    <source>
        <dbReference type="SAM" id="SignalP"/>
    </source>
</evidence>
<reference evidence="9 10" key="1">
    <citation type="submission" date="2019-02" db="EMBL/GenBank/DDBJ databases">
        <title>Deep-cultivation of Planctomycetes and their phenomic and genomic characterization uncovers novel biology.</title>
        <authorList>
            <person name="Wiegand S."/>
            <person name="Jogler M."/>
            <person name="Boedeker C."/>
            <person name="Pinto D."/>
            <person name="Vollmers J."/>
            <person name="Rivas-Marin E."/>
            <person name="Kohn T."/>
            <person name="Peeters S.H."/>
            <person name="Heuer A."/>
            <person name="Rast P."/>
            <person name="Oberbeckmann S."/>
            <person name="Bunk B."/>
            <person name="Jeske O."/>
            <person name="Meyerdierks A."/>
            <person name="Storesund J.E."/>
            <person name="Kallscheuer N."/>
            <person name="Luecker S."/>
            <person name="Lage O.M."/>
            <person name="Pohl T."/>
            <person name="Merkel B.J."/>
            <person name="Hornburger P."/>
            <person name="Mueller R.-W."/>
            <person name="Bruemmer F."/>
            <person name="Labrenz M."/>
            <person name="Spormann A.M."/>
            <person name="Op den Camp H."/>
            <person name="Overmann J."/>
            <person name="Amann R."/>
            <person name="Jetten M.S.M."/>
            <person name="Mascher T."/>
            <person name="Medema M.H."/>
            <person name="Devos D.P."/>
            <person name="Kaster A.-K."/>
            <person name="Ovreas L."/>
            <person name="Rohde M."/>
            <person name="Galperin M.Y."/>
            <person name="Jogler C."/>
        </authorList>
    </citation>
    <scope>NUCLEOTIDE SEQUENCE [LARGE SCALE GENOMIC DNA]</scope>
    <source>
        <strain evidence="9 10">SV_7m_r</strain>
    </source>
</reference>
<evidence type="ECO:0000256" key="4">
    <source>
        <dbReference type="ARBA" id="ARBA00023295"/>
    </source>
</evidence>
<feature type="domain" description="GH18" evidence="8">
    <location>
        <begin position="54"/>
        <end position="379"/>
    </location>
</feature>
<evidence type="ECO:0000256" key="1">
    <source>
        <dbReference type="ARBA" id="ARBA00000822"/>
    </source>
</evidence>
<dbReference type="GO" id="GO:0005975">
    <property type="term" value="P:carbohydrate metabolic process"/>
    <property type="evidence" value="ECO:0007669"/>
    <property type="project" value="InterPro"/>
</dbReference>
<evidence type="ECO:0000259" key="8">
    <source>
        <dbReference type="PROSITE" id="PS51910"/>
    </source>
</evidence>
<dbReference type="EC" id="3.2.1.14" evidence="2"/>
<dbReference type="InterPro" id="IPR050314">
    <property type="entry name" value="Glycosyl_Hydrlase_18"/>
</dbReference>
<evidence type="ECO:0000256" key="3">
    <source>
        <dbReference type="ARBA" id="ARBA00022801"/>
    </source>
</evidence>
<dbReference type="InterPro" id="IPR001223">
    <property type="entry name" value="Glyco_hydro18_cat"/>
</dbReference>
<organism evidence="9 10">
    <name type="scientific">Stieleria bergensis</name>
    <dbReference type="NCBI Taxonomy" id="2528025"/>
    <lineage>
        <taxon>Bacteria</taxon>
        <taxon>Pseudomonadati</taxon>
        <taxon>Planctomycetota</taxon>
        <taxon>Planctomycetia</taxon>
        <taxon>Pirellulales</taxon>
        <taxon>Pirellulaceae</taxon>
        <taxon>Stieleria</taxon>
    </lineage>
</organism>
<evidence type="ECO:0000256" key="6">
    <source>
        <dbReference type="RuleBase" id="RU004453"/>
    </source>
</evidence>
<comment type="catalytic activity">
    <reaction evidence="1">
        <text>Random endo-hydrolysis of N-acetyl-beta-D-glucosaminide (1-&gt;4)-beta-linkages in chitin and chitodextrins.</text>
        <dbReference type="EC" id="3.2.1.14"/>
    </reaction>
</comment>
<dbReference type="GO" id="GO:0008843">
    <property type="term" value="F:endochitinase activity"/>
    <property type="evidence" value="ECO:0007669"/>
    <property type="project" value="UniProtKB-EC"/>
</dbReference>
<dbReference type="InterPro" id="IPR001579">
    <property type="entry name" value="Glyco_hydro_18_chit_AS"/>
</dbReference>
<dbReference type="PANTHER" id="PTHR11177:SF317">
    <property type="entry name" value="CHITINASE 12-RELATED"/>
    <property type="match status" value="1"/>
</dbReference>
<dbReference type="AlphaFoldDB" id="A0A517ST49"/>
<evidence type="ECO:0000313" key="9">
    <source>
        <dbReference type="EMBL" id="QDT59300.1"/>
    </source>
</evidence>
<dbReference type="SUPFAM" id="SSF51445">
    <property type="entry name" value="(Trans)glycosidases"/>
    <property type="match status" value="1"/>
</dbReference>
<dbReference type="InterPro" id="IPR011583">
    <property type="entry name" value="Chitinase_II/V-like_cat"/>
</dbReference>
<name>A0A517ST49_9BACT</name>
<keyword evidence="7" id="KW-0732">Signal</keyword>
<dbReference type="SMART" id="SM00636">
    <property type="entry name" value="Glyco_18"/>
    <property type="match status" value="1"/>
</dbReference>
<dbReference type="PANTHER" id="PTHR11177">
    <property type="entry name" value="CHITINASE"/>
    <property type="match status" value="1"/>
</dbReference>
<dbReference type="Gene3D" id="3.20.20.80">
    <property type="entry name" value="Glycosidases"/>
    <property type="match status" value="2"/>
</dbReference>
<dbReference type="PROSITE" id="PS51910">
    <property type="entry name" value="GH18_2"/>
    <property type="match status" value="1"/>
</dbReference>
<dbReference type="Pfam" id="PF00704">
    <property type="entry name" value="Glyco_hydro_18"/>
    <property type="match status" value="1"/>
</dbReference>
<comment type="similarity">
    <text evidence="6">Belongs to the glycosyl hydrolase 18 family.</text>
</comment>
<proteinExistence type="inferred from homology"/>